<name>A0ABU0S8M9_9HYPH</name>
<keyword evidence="3" id="KW-1185">Reference proteome</keyword>
<dbReference type="RefSeq" id="WP_307280488.1">
    <property type="nucleotide sequence ID" value="NZ_JAUSZT010000003.1"/>
</dbReference>
<dbReference type="EMBL" id="JAUSZT010000003">
    <property type="protein sequence ID" value="MDQ0997016.1"/>
    <property type="molecule type" value="Genomic_DNA"/>
</dbReference>
<sequence>MSLGTGVFLSVLVVSLLVLFLQTKDRWSWRKIALRSFGLVILCGIGIWGYITYQSRPIIQTDYLNLSLGISKEEAIYRLGEPSGSYREPTEEEKETFPIWMKDDLILANQAGKYPYGKSAKDYNYWHWEKTSNPRTDVGFEDNKLVRIRCFAVAGTYCPPVLGIGTGYSEEHVIQRLGPPEKSQLTSDTSKAFEYPKLNLTVDFGAQKVYAITVKEFKKAP</sequence>
<dbReference type="Proteomes" id="UP001237780">
    <property type="component" value="Unassembled WGS sequence"/>
</dbReference>
<feature type="transmembrane region" description="Helical" evidence="1">
    <location>
        <begin position="32"/>
        <end position="51"/>
    </location>
</feature>
<gene>
    <name evidence="2" type="ORF">QFZ34_002198</name>
</gene>
<keyword evidence="1" id="KW-0472">Membrane</keyword>
<evidence type="ECO:0000313" key="3">
    <source>
        <dbReference type="Proteomes" id="UP001237780"/>
    </source>
</evidence>
<organism evidence="2 3">
    <name type="scientific">Phyllobacterium ifriqiyense</name>
    <dbReference type="NCBI Taxonomy" id="314238"/>
    <lineage>
        <taxon>Bacteria</taxon>
        <taxon>Pseudomonadati</taxon>
        <taxon>Pseudomonadota</taxon>
        <taxon>Alphaproteobacteria</taxon>
        <taxon>Hyphomicrobiales</taxon>
        <taxon>Phyllobacteriaceae</taxon>
        <taxon>Phyllobacterium</taxon>
    </lineage>
</organism>
<feature type="transmembrane region" description="Helical" evidence="1">
    <location>
        <begin position="6"/>
        <end position="23"/>
    </location>
</feature>
<reference evidence="2 3" key="1">
    <citation type="submission" date="2023-07" db="EMBL/GenBank/DDBJ databases">
        <title>Comparative genomics of wheat-associated soil bacteria to identify genetic determinants of phenazine resistance.</title>
        <authorList>
            <person name="Mouncey N."/>
        </authorList>
    </citation>
    <scope>NUCLEOTIDE SEQUENCE [LARGE SCALE GENOMIC DNA]</scope>
    <source>
        <strain evidence="2 3">W4I11</strain>
    </source>
</reference>
<keyword evidence="1" id="KW-0812">Transmembrane</keyword>
<protein>
    <submittedName>
        <fullName evidence="2">Uncharacterized protein</fullName>
    </submittedName>
</protein>
<evidence type="ECO:0000313" key="2">
    <source>
        <dbReference type="EMBL" id="MDQ0997016.1"/>
    </source>
</evidence>
<comment type="caution">
    <text evidence="2">The sequence shown here is derived from an EMBL/GenBank/DDBJ whole genome shotgun (WGS) entry which is preliminary data.</text>
</comment>
<keyword evidence="1" id="KW-1133">Transmembrane helix</keyword>
<accession>A0ABU0S8M9</accession>
<evidence type="ECO:0000256" key="1">
    <source>
        <dbReference type="SAM" id="Phobius"/>
    </source>
</evidence>
<proteinExistence type="predicted"/>